<dbReference type="InterPro" id="IPR036784">
    <property type="entry name" value="AK/P_DHK_N_sf"/>
</dbReference>
<reference evidence="10" key="1">
    <citation type="submission" date="2022-02" db="EMBL/GenBank/DDBJ databases">
        <authorList>
            <person name="Giguere J D."/>
        </authorList>
    </citation>
    <scope>NUCLEOTIDE SEQUENCE</scope>
    <source>
        <strain evidence="10">CCAP 1055/1</strain>
    </source>
</reference>
<evidence type="ECO:0000313" key="10">
    <source>
        <dbReference type="EMBL" id="CAG9279190.1"/>
    </source>
</evidence>
<dbReference type="EC" id="2.7.11.-" evidence="8"/>
<keyword evidence="4 8" id="KW-0418">Kinase</keyword>
<dbReference type="InterPro" id="IPR003594">
    <property type="entry name" value="HATPase_dom"/>
</dbReference>
<comment type="similarity">
    <text evidence="1 8">Belongs to the PDK/BCKDK protein kinase family.</text>
</comment>
<keyword evidence="6 8" id="KW-0496">Mitochondrion</keyword>
<evidence type="ECO:0000256" key="7">
    <source>
        <dbReference type="ARBA" id="ARBA00048201"/>
    </source>
</evidence>
<evidence type="ECO:0000256" key="2">
    <source>
        <dbReference type="ARBA" id="ARBA00022679"/>
    </source>
</evidence>
<dbReference type="SMART" id="SM00387">
    <property type="entry name" value="HATPase_c"/>
    <property type="match status" value="1"/>
</dbReference>
<evidence type="ECO:0000256" key="5">
    <source>
        <dbReference type="ARBA" id="ARBA00022840"/>
    </source>
</evidence>
<comment type="subcellular location">
    <subcellularLocation>
        <location evidence="8">Mitochondrion matrix</location>
    </subcellularLocation>
</comment>
<dbReference type="Pfam" id="PF02518">
    <property type="entry name" value="HATPase_c"/>
    <property type="match status" value="1"/>
</dbReference>
<dbReference type="EMBL" id="OU594952">
    <property type="protein sequence ID" value="CAG9279190.1"/>
    <property type="molecule type" value="Genomic_DNA"/>
</dbReference>
<dbReference type="PANTHER" id="PTHR11947:SF3">
    <property type="entry name" value="[PYRUVATE DEHYDROGENASE (ACETYL-TRANSFERRING)] KINASE, MITOCHONDRIAL"/>
    <property type="match status" value="1"/>
</dbReference>
<name>A0A8J9TFY1_PHATR</name>
<evidence type="ECO:0000256" key="6">
    <source>
        <dbReference type="ARBA" id="ARBA00023128"/>
    </source>
</evidence>
<keyword evidence="3 8" id="KW-0547">Nucleotide-binding</keyword>
<dbReference type="CDD" id="cd16929">
    <property type="entry name" value="HATPase_PDK-like"/>
    <property type="match status" value="1"/>
</dbReference>
<dbReference type="Proteomes" id="UP000836788">
    <property type="component" value="Chromosome 11"/>
</dbReference>
<evidence type="ECO:0000256" key="3">
    <source>
        <dbReference type="ARBA" id="ARBA00022741"/>
    </source>
</evidence>
<evidence type="ECO:0000256" key="8">
    <source>
        <dbReference type="RuleBase" id="RU366032"/>
    </source>
</evidence>
<keyword evidence="5 8" id="KW-0067">ATP-binding</keyword>
<dbReference type="GO" id="GO:0005524">
    <property type="term" value="F:ATP binding"/>
    <property type="evidence" value="ECO:0007669"/>
    <property type="project" value="UniProtKB-UniRule"/>
</dbReference>
<dbReference type="GO" id="GO:0004740">
    <property type="term" value="F:pyruvate dehydrogenase (acetyl-transferring) kinase activity"/>
    <property type="evidence" value="ECO:0007669"/>
    <property type="project" value="UniProtKB-EC"/>
</dbReference>
<dbReference type="PRINTS" id="PR00344">
    <property type="entry name" value="BCTRLSENSOR"/>
</dbReference>
<dbReference type="InterPro" id="IPR039028">
    <property type="entry name" value="BCKD/PDK"/>
</dbReference>
<sequence>MPSVQTVKEIYIDSFLEMLDYPQIHTPDDQADFADGLESLYAKHANVLVQMAKGAFQLRKAVRSGQVKGSRNNEDNDDDRHHVSFECMEECHKFLDRFYTSRIGIRVLAGQYLALHSNHASSGSSLSDDTPNKHDDKYIGMICLKTSPSAIVRRAASDATTMCLRKYGIAPRVVVQGRLDLTFPYIPTYLHYILLELLKNALRATTEHHASLAGPLPSVTVVIADGDDNEDVVIKIMDEGGGIPRSRIEKVWSYLYTTADPSIQEGFIGENDHSSASPIAGLGYGLPISRSYVRYFGGDMDLMSMEGYGTDAFLYLKRIGDSKEPLPV</sequence>
<feature type="domain" description="Histidine kinase" evidence="9">
    <location>
        <begin position="190"/>
        <end position="320"/>
    </location>
</feature>
<comment type="catalytic activity">
    <reaction evidence="7">
        <text>L-seryl-[pyruvate dehydrogenase E1 alpha subunit] + ATP = O-phospho-L-seryl-[pyruvate dehydrogenase E1 alpha subunit] + ADP + H(+)</text>
        <dbReference type="Rhea" id="RHEA:23052"/>
        <dbReference type="Rhea" id="RHEA-COMP:13689"/>
        <dbReference type="Rhea" id="RHEA-COMP:13690"/>
        <dbReference type="ChEBI" id="CHEBI:15378"/>
        <dbReference type="ChEBI" id="CHEBI:29999"/>
        <dbReference type="ChEBI" id="CHEBI:30616"/>
        <dbReference type="ChEBI" id="CHEBI:83421"/>
        <dbReference type="ChEBI" id="CHEBI:456216"/>
        <dbReference type="EC" id="2.7.11.2"/>
    </reaction>
</comment>
<dbReference type="InterPro" id="IPR005467">
    <property type="entry name" value="His_kinase_dom"/>
</dbReference>
<proteinExistence type="inferred from homology"/>
<evidence type="ECO:0000256" key="1">
    <source>
        <dbReference type="ARBA" id="ARBA00006155"/>
    </source>
</evidence>
<evidence type="ECO:0000259" key="9">
    <source>
        <dbReference type="PROSITE" id="PS50109"/>
    </source>
</evidence>
<dbReference type="InterPro" id="IPR018955">
    <property type="entry name" value="BCDHK/PDK_N"/>
</dbReference>
<dbReference type="Pfam" id="PF10436">
    <property type="entry name" value="BCDHK_Adom3"/>
    <property type="match status" value="1"/>
</dbReference>
<dbReference type="GO" id="GO:0010906">
    <property type="term" value="P:regulation of glucose metabolic process"/>
    <property type="evidence" value="ECO:0007669"/>
    <property type="project" value="TreeGrafter"/>
</dbReference>
<keyword evidence="2 8" id="KW-0808">Transferase</keyword>
<dbReference type="PROSITE" id="PS50109">
    <property type="entry name" value="HIS_KIN"/>
    <property type="match status" value="1"/>
</dbReference>
<dbReference type="InterPro" id="IPR004358">
    <property type="entry name" value="Sig_transdc_His_kin-like_C"/>
</dbReference>
<evidence type="ECO:0000256" key="4">
    <source>
        <dbReference type="ARBA" id="ARBA00022777"/>
    </source>
</evidence>
<organism evidence="10">
    <name type="scientific">Phaeodactylum tricornutum</name>
    <name type="common">Diatom</name>
    <dbReference type="NCBI Taxonomy" id="2850"/>
    <lineage>
        <taxon>Eukaryota</taxon>
        <taxon>Sar</taxon>
        <taxon>Stramenopiles</taxon>
        <taxon>Ochrophyta</taxon>
        <taxon>Bacillariophyta</taxon>
        <taxon>Bacillariophyceae</taxon>
        <taxon>Bacillariophycidae</taxon>
        <taxon>Naviculales</taxon>
        <taxon>Phaeodactylaceae</taxon>
        <taxon>Phaeodactylum</taxon>
    </lineage>
</organism>
<dbReference type="InterPro" id="IPR036890">
    <property type="entry name" value="HATPase_C_sf"/>
</dbReference>
<dbReference type="Gene3D" id="1.20.140.20">
    <property type="entry name" value="Alpha-ketoacid/pyruvate dehydrogenase kinase, N-terminal domain"/>
    <property type="match status" value="1"/>
</dbReference>
<dbReference type="AlphaFoldDB" id="A0A8J9TFY1"/>
<accession>A0A8J9TFY1</accession>
<gene>
    <name evidence="10" type="ORF">PTTT1_LOCUS9296</name>
</gene>
<dbReference type="Gene3D" id="3.30.565.10">
    <property type="entry name" value="Histidine kinase-like ATPase, C-terminal domain"/>
    <property type="match status" value="1"/>
</dbReference>
<dbReference type="SUPFAM" id="SSF55874">
    <property type="entry name" value="ATPase domain of HSP90 chaperone/DNA topoisomerase II/histidine kinase"/>
    <property type="match status" value="1"/>
</dbReference>
<dbReference type="GO" id="GO:0005759">
    <property type="term" value="C:mitochondrial matrix"/>
    <property type="evidence" value="ECO:0007669"/>
    <property type="project" value="UniProtKB-SubCell"/>
</dbReference>
<dbReference type="SUPFAM" id="SSF69012">
    <property type="entry name" value="alpha-ketoacid dehydrogenase kinase, N-terminal domain"/>
    <property type="match status" value="1"/>
</dbReference>
<protein>
    <recommendedName>
        <fullName evidence="8">Protein-serine/threonine kinase</fullName>
        <ecNumber evidence="8">2.7.11.-</ecNumber>
    </recommendedName>
</protein>
<dbReference type="PANTHER" id="PTHR11947">
    <property type="entry name" value="PYRUVATE DEHYDROGENASE KINASE"/>
    <property type="match status" value="1"/>
</dbReference>